<sequence>MHSGPPNTILHTLGTSGCLSTSGFELPREDLQTDETDTSLYDYQNARDTFAYSSIHYGESGDRVSLATPPPPPQFDDGYRSPDSGKSYFHSHIMSKVKCKSRSRSPFSTKGSSMRRYDQDDSRAIGRMSPHNSVRFSDTFESESRNTMSASLPRWQVNDTGRTTTVESNRTGQSQMGSTAYVASPRLTSLERKQAKLQHKQKDQEQQLDKQKQMYLSVSMRLKQTAAEAMQQSTPEVNEMGSLLQESLNVTGNTMRKQEDYVKSYEERILIFQQENEELRQLNEQLQAEVNSVQRMASFTDPDSSSGSQNVMKKKIQDYKNDNDTLRACVHKLNAELSRYQANFRQLTSSEMEELPGLPLKGPKPSWLLKTKYLAPLLVAYDDQLREKEEIVNNYQEELSHLRQSVEDVVKENERLHLRIEQTDISGPTSMTEWRQLQEQCKLVLEENQLLMEQLDVHQSKTRDMHTAHVQEVAKLTQQLAVSCAGRKELEEEVDKLRRQCDDLKQQLDTAAVDSKCNVALSDHMMTVSQLKRSQEDDQMKRDTEISELSIKVKTLMADNKGLSQKVEQLRSEKKQLQASEKSLHKVIRKAQRKILTLEKDVEQAKCSEYTVDHYLTKVISAAKESQVEMETYVSAVLEQAENNKATLDCVLGDKTELVKRMHKNKVSKQKLSENLDKALHRVKEQEEEMNRQKQQFDLQLKHLRLLITEKDDMLDLLSGEKKQVECDLETMWQATSADNRRMKASVKKTIQKLKGHPNLHDLVSNIDDDDSVI</sequence>
<proteinExistence type="predicted"/>
<feature type="coiled-coil region" evidence="1">
    <location>
        <begin position="187"/>
        <end position="214"/>
    </location>
</feature>
<dbReference type="InterPro" id="IPR033545">
    <property type="entry name" value="CEP89"/>
</dbReference>
<evidence type="ECO:0000256" key="2">
    <source>
        <dbReference type="SAM" id="MobiDB-lite"/>
    </source>
</evidence>
<dbReference type="GO" id="GO:0005814">
    <property type="term" value="C:centriole"/>
    <property type="evidence" value="ECO:0007669"/>
    <property type="project" value="InterPro"/>
</dbReference>
<dbReference type="GO" id="GO:0007005">
    <property type="term" value="P:mitochondrion organization"/>
    <property type="evidence" value="ECO:0007669"/>
    <property type="project" value="InterPro"/>
</dbReference>
<feature type="region of interest" description="Disordered" evidence="2">
    <location>
        <begin position="100"/>
        <end position="134"/>
    </location>
</feature>
<comment type="caution">
    <text evidence="3">The sequence shown here is derived from an EMBL/GenBank/DDBJ whole genome shotgun (WGS) entry which is preliminary data.</text>
</comment>
<gene>
    <name evidence="3" type="ORF">NP493_159g04043</name>
</gene>
<feature type="coiled-coil region" evidence="1">
    <location>
        <begin position="262"/>
        <end position="350"/>
    </location>
</feature>
<keyword evidence="4" id="KW-1185">Reference proteome</keyword>
<feature type="coiled-coil region" evidence="1">
    <location>
        <begin position="553"/>
        <end position="608"/>
    </location>
</feature>
<dbReference type="GO" id="GO:0007268">
    <property type="term" value="P:chemical synaptic transmission"/>
    <property type="evidence" value="ECO:0007669"/>
    <property type="project" value="InterPro"/>
</dbReference>
<keyword evidence="1" id="KW-0175">Coiled coil</keyword>
<evidence type="ECO:0000313" key="4">
    <source>
        <dbReference type="Proteomes" id="UP001209878"/>
    </source>
</evidence>
<dbReference type="AlphaFoldDB" id="A0AAD9P3U4"/>
<feature type="coiled-coil region" evidence="1">
    <location>
        <begin position="669"/>
        <end position="700"/>
    </location>
</feature>
<feature type="coiled-coil region" evidence="1">
    <location>
        <begin position="378"/>
        <end position="412"/>
    </location>
</feature>
<protein>
    <recommendedName>
        <fullName evidence="5">Centrosomal protein of 89 kDa</fullName>
    </recommendedName>
</protein>
<organism evidence="3 4">
    <name type="scientific">Ridgeia piscesae</name>
    <name type="common">Tubeworm</name>
    <dbReference type="NCBI Taxonomy" id="27915"/>
    <lineage>
        <taxon>Eukaryota</taxon>
        <taxon>Metazoa</taxon>
        <taxon>Spiralia</taxon>
        <taxon>Lophotrochozoa</taxon>
        <taxon>Annelida</taxon>
        <taxon>Polychaeta</taxon>
        <taxon>Sedentaria</taxon>
        <taxon>Canalipalpata</taxon>
        <taxon>Sabellida</taxon>
        <taxon>Siboglinidae</taxon>
        <taxon>Ridgeia</taxon>
    </lineage>
</organism>
<evidence type="ECO:0008006" key="5">
    <source>
        <dbReference type="Google" id="ProtNLM"/>
    </source>
</evidence>
<evidence type="ECO:0000256" key="1">
    <source>
        <dbReference type="SAM" id="Coils"/>
    </source>
</evidence>
<evidence type="ECO:0000313" key="3">
    <source>
        <dbReference type="EMBL" id="KAK2187643.1"/>
    </source>
</evidence>
<name>A0AAD9P3U4_RIDPI</name>
<feature type="compositionally biased region" description="Basic and acidic residues" evidence="2">
    <location>
        <begin position="115"/>
        <end position="124"/>
    </location>
</feature>
<accession>A0AAD9P3U4</accession>
<dbReference type="Proteomes" id="UP001209878">
    <property type="component" value="Unassembled WGS sequence"/>
</dbReference>
<dbReference type="PANTHER" id="PTHR36170:SF1">
    <property type="entry name" value="CENTROSOMAL PROTEIN OF 89 KDA"/>
    <property type="match status" value="1"/>
</dbReference>
<dbReference type="EMBL" id="JAODUO010000159">
    <property type="protein sequence ID" value="KAK2187643.1"/>
    <property type="molecule type" value="Genomic_DNA"/>
</dbReference>
<feature type="coiled-coil region" evidence="1">
    <location>
        <begin position="480"/>
        <end position="514"/>
    </location>
</feature>
<reference evidence="3" key="1">
    <citation type="journal article" date="2023" name="Mol. Biol. Evol.">
        <title>Third-Generation Sequencing Reveals the Adaptive Role of the Epigenome in Three Deep-Sea Polychaetes.</title>
        <authorList>
            <person name="Perez M."/>
            <person name="Aroh O."/>
            <person name="Sun Y."/>
            <person name="Lan Y."/>
            <person name="Juniper S.K."/>
            <person name="Young C.R."/>
            <person name="Angers B."/>
            <person name="Qian P.Y."/>
        </authorList>
    </citation>
    <scope>NUCLEOTIDE SEQUENCE</scope>
    <source>
        <strain evidence="3">R07B-5</strain>
    </source>
</reference>
<dbReference type="PANTHER" id="PTHR36170">
    <property type="entry name" value="CENTROSOMAL PROTEIN OF 89 KDA"/>
    <property type="match status" value="1"/>
</dbReference>
<dbReference type="GO" id="GO:0045202">
    <property type="term" value="C:synapse"/>
    <property type="evidence" value="ECO:0007669"/>
    <property type="project" value="GOC"/>
</dbReference>
<dbReference type="GO" id="GO:0097539">
    <property type="term" value="C:ciliary transition fiber"/>
    <property type="evidence" value="ECO:0007669"/>
    <property type="project" value="TreeGrafter"/>
</dbReference>
<dbReference type="GO" id="GO:0060271">
    <property type="term" value="P:cilium assembly"/>
    <property type="evidence" value="ECO:0007669"/>
    <property type="project" value="InterPro"/>
</dbReference>